<dbReference type="AlphaFoldDB" id="A0A3M7PPK5"/>
<name>A0A3M7PPK5_BRAPC</name>
<evidence type="ECO:0000313" key="2">
    <source>
        <dbReference type="Proteomes" id="UP000276133"/>
    </source>
</evidence>
<comment type="caution">
    <text evidence="1">The sequence shown here is derived from an EMBL/GenBank/DDBJ whole genome shotgun (WGS) entry which is preliminary data.</text>
</comment>
<keyword evidence="2" id="KW-1185">Reference proteome</keyword>
<proteinExistence type="predicted"/>
<sequence>MTTCYTPQINLKSEPKLIFVKNFCSNNYLICIKKLTCALKAGELWLINYIFFIQGFYIKDCQLQTNFQSFETGLSKKTIIILFVHQATVVIKVPWQKSLALYYHIVGTCQQIQNW</sequence>
<dbReference type="EMBL" id="REGN01009590">
    <property type="protein sequence ID" value="RNA00839.1"/>
    <property type="molecule type" value="Genomic_DNA"/>
</dbReference>
<accession>A0A3M7PPK5</accession>
<evidence type="ECO:0000313" key="1">
    <source>
        <dbReference type="EMBL" id="RNA00839.1"/>
    </source>
</evidence>
<dbReference type="Proteomes" id="UP000276133">
    <property type="component" value="Unassembled WGS sequence"/>
</dbReference>
<gene>
    <name evidence="1" type="ORF">BpHYR1_024663</name>
</gene>
<reference evidence="1 2" key="1">
    <citation type="journal article" date="2018" name="Sci. Rep.">
        <title>Genomic signatures of local adaptation to the degree of environmental predictability in rotifers.</title>
        <authorList>
            <person name="Franch-Gras L."/>
            <person name="Hahn C."/>
            <person name="Garcia-Roger E.M."/>
            <person name="Carmona M.J."/>
            <person name="Serra M."/>
            <person name="Gomez A."/>
        </authorList>
    </citation>
    <scope>NUCLEOTIDE SEQUENCE [LARGE SCALE GENOMIC DNA]</scope>
    <source>
        <strain evidence="1">HYR1</strain>
    </source>
</reference>
<protein>
    <submittedName>
        <fullName evidence="1">Uncharacterized protein</fullName>
    </submittedName>
</protein>
<organism evidence="1 2">
    <name type="scientific">Brachionus plicatilis</name>
    <name type="common">Marine rotifer</name>
    <name type="synonym">Brachionus muelleri</name>
    <dbReference type="NCBI Taxonomy" id="10195"/>
    <lineage>
        <taxon>Eukaryota</taxon>
        <taxon>Metazoa</taxon>
        <taxon>Spiralia</taxon>
        <taxon>Gnathifera</taxon>
        <taxon>Rotifera</taxon>
        <taxon>Eurotatoria</taxon>
        <taxon>Monogononta</taxon>
        <taxon>Pseudotrocha</taxon>
        <taxon>Ploima</taxon>
        <taxon>Brachionidae</taxon>
        <taxon>Brachionus</taxon>
    </lineage>
</organism>